<name>A0A8S5L034_9VIRU</name>
<evidence type="ECO:0000313" key="2">
    <source>
        <dbReference type="Proteomes" id="UP000680790"/>
    </source>
</evidence>
<dbReference type="EMBL" id="BK013633">
    <property type="protein sequence ID" value="DAD50812.1"/>
    <property type="molecule type" value="Genomic_RNA"/>
</dbReference>
<accession>A0A8S5L034</accession>
<evidence type="ECO:0000313" key="1">
    <source>
        <dbReference type="EMBL" id="DAD50812.1"/>
    </source>
</evidence>
<dbReference type="Proteomes" id="UP000680790">
    <property type="component" value="Segment"/>
</dbReference>
<protein>
    <submittedName>
        <fullName evidence="1">Maturation protein</fullName>
    </submittedName>
</protein>
<dbReference type="KEGG" id="vg:80399447"/>
<dbReference type="GeneID" id="80399447"/>
<dbReference type="RefSeq" id="YP_010770201.1">
    <property type="nucleotide sequence ID" value="NC_074195.1"/>
</dbReference>
<reference evidence="1" key="1">
    <citation type="submission" date="2020-09" db="EMBL/GenBank/DDBJ databases">
        <title>Leviviricetes taxonomy.</title>
        <authorList>
            <person name="Stockdale S.R."/>
            <person name="Callanan J."/>
            <person name="Adriaenssens E.M."/>
            <person name="Kuhn J.H."/>
            <person name="Rumnieks J."/>
            <person name="Shkoporov A."/>
            <person name="Draper L.A."/>
            <person name="Ross P."/>
            <person name="Hill C."/>
        </authorList>
    </citation>
    <scope>NUCLEOTIDE SEQUENCE</scope>
</reference>
<organism evidence="1 2">
    <name type="scientific">ssRNA phage SRR5466369_1</name>
    <dbReference type="NCBI Taxonomy" id="2786404"/>
    <lineage>
        <taxon>Viruses</taxon>
        <taxon>Riboviria</taxon>
        <taxon>Orthornavirae</taxon>
        <taxon>Lenarviricota</taxon>
        <taxon>Leviviricetes</taxon>
        <taxon>Timlovirales</taxon>
        <taxon>Blumeviridae</taxon>
        <taxon>Nehpavirus</taxon>
        <taxon>Nehpavirus caenenecus</taxon>
    </lineage>
</organism>
<gene>
    <name evidence="1" type="primary">SRR5466369_1_1</name>
</gene>
<sequence>MLCQSKISSGTALDIRCGFYAINGPTGVYDYEPCDRYGNPCSSDISFLVFRPSSDVSQNNDCLDYRYLKQRKGTTVGNTQLNSVVHHTIDGDVVDLSGVSNVVSGESADIGRGPNVWIPDLYLPDDGIVFNGLIQVGSRISRSNSKTVHFRPWWDETPNLEATCQFDCQYQWLSPFDLIVRIFTKSVFIFDENYYEMWGRPYDSSIATCMMYRFNPSFTMFKMSYYDEQSTQAVLPTDYGGKTLTTHVDKKAWKSLQSQCEDYLNTSAYWMDLYYYDIKSSGVIPTPIDWSWVPSLGHSDVEIPDDVWGELAFSAYKGVVAFDGNGIAYVNDVKNFKRLLSSLLKGVINLRTLSPKAFANLFLAFRYGLSLFIKDTKDLVNAASDYSREEGRYRLLQRSKVISHNGYDVTLTYSIYITEHPDVWKSFLDELHEFSLLPTPSNLWDMIPYSFVVDWFTGVSECLQRFEANTWFDHRGLIYQGRSIRYERSLALPNDTSTGSASERYYRRWYDSHFPSIPSKELTVNLETPLNHWLEGAALVIQRLK</sequence>
<proteinExistence type="predicted"/>
<keyword evidence="2" id="KW-1185">Reference proteome</keyword>